<evidence type="ECO:0000313" key="2">
    <source>
        <dbReference type="EMBL" id="WPJ94308.1"/>
    </source>
</evidence>
<dbReference type="Pfam" id="PF01740">
    <property type="entry name" value="STAS"/>
    <property type="match status" value="1"/>
</dbReference>
<keyword evidence="3" id="KW-1185">Reference proteome</keyword>
<dbReference type="Proteomes" id="UP001324993">
    <property type="component" value="Chromosome"/>
</dbReference>
<protein>
    <submittedName>
        <fullName evidence="2">STAS domain-containing protein</fullName>
    </submittedName>
</protein>
<sequence>MSDPQQPTFLVSAYSDPVVVKINGKANYLNCNSFREFIETILSSGSRRIFIDFEACKGMDSTFLGILAGTAIELRKLTPAGELVVGKLGERNYELICNLGLQNLLTVSDEAEVADNFSALKNQEVSDAKNILKAHENLTVADKENVAKFQDVIAFLRNQVEKQDKD</sequence>
<dbReference type="SUPFAM" id="SSF52091">
    <property type="entry name" value="SpoIIaa-like"/>
    <property type="match status" value="1"/>
</dbReference>
<feature type="domain" description="STAS" evidence="1">
    <location>
        <begin position="18"/>
        <end position="120"/>
    </location>
</feature>
<dbReference type="RefSeq" id="WP_319831246.1">
    <property type="nucleotide sequence ID" value="NZ_CP138858.1"/>
</dbReference>
<name>A0ABZ0RFM1_9BACT</name>
<dbReference type="InterPro" id="IPR036513">
    <property type="entry name" value="STAS_dom_sf"/>
</dbReference>
<dbReference type="CDD" id="cd07043">
    <property type="entry name" value="STAS_anti-anti-sigma_factors"/>
    <property type="match status" value="1"/>
</dbReference>
<dbReference type="InterPro" id="IPR002645">
    <property type="entry name" value="STAS_dom"/>
</dbReference>
<proteinExistence type="predicted"/>
<organism evidence="2 3">
    <name type="scientific">Coraliomargarita algicola</name>
    <dbReference type="NCBI Taxonomy" id="3092156"/>
    <lineage>
        <taxon>Bacteria</taxon>
        <taxon>Pseudomonadati</taxon>
        <taxon>Verrucomicrobiota</taxon>
        <taxon>Opitutia</taxon>
        <taxon>Puniceicoccales</taxon>
        <taxon>Coraliomargaritaceae</taxon>
        <taxon>Coraliomargarita</taxon>
    </lineage>
</organism>
<accession>A0ABZ0RFM1</accession>
<dbReference type="PROSITE" id="PS50801">
    <property type="entry name" value="STAS"/>
    <property type="match status" value="1"/>
</dbReference>
<evidence type="ECO:0000259" key="1">
    <source>
        <dbReference type="PROSITE" id="PS50801"/>
    </source>
</evidence>
<evidence type="ECO:0000313" key="3">
    <source>
        <dbReference type="Proteomes" id="UP001324993"/>
    </source>
</evidence>
<reference evidence="2 3" key="1">
    <citation type="submission" date="2023-11" db="EMBL/GenBank/DDBJ databases">
        <title>Coraliomargarita sp. nov., isolated from marine algae.</title>
        <authorList>
            <person name="Lee J.K."/>
            <person name="Baek J.H."/>
            <person name="Kim J.M."/>
            <person name="Choi D.G."/>
            <person name="Jeon C.O."/>
        </authorList>
    </citation>
    <scope>NUCLEOTIDE SEQUENCE [LARGE SCALE GENOMIC DNA]</scope>
    <source>
        <strain evidence="2 3">J2-16</strain>
    </source>
</reference>
<dbReference type="EMBL" id="CP138858">
    <property type="protein sequence ID" value="WPJ94308.1"/>
    <property type="molecule type" value="Genomic_DNA"/>
</dbReference>
<dbReference type="Gene3D" id="3.30.750.24">
    <property type="entry name" value="STAS domain"/>
    <property type="match status" value="1"/>
</dbReference>
<gene>
    <name evidence="2" type="ORF">SH580_12765</name>
</gene>